<organism evidence="2 3">
    <name type="scientific">Liparis tanakae</name>
    <name type="common">Tanaka's snailfish</name>
    <dbReference type="NCBI Taxonomy" id="230148"/>
    <lineage>
        <taxon>Eukaryota</taxon>
        <taxon>Metazoa</taxon>
        <taxon>Chordata</taxon>
        <taxon>Craniata</taxon>
        <taxon>Vertebrata</taxon>
        <taxon>Euteleostomi</taxon>
        <taxon>Actinopterygii</taxon>
        <taxon>Neopterygii</taxon>
        <taxon>Teleostei</taxon>
        <taxon>Neoteleostei</taxon>
        <taxon>Acanthomorphata</taxon>
        <taxon>Eupercaria</taxon>
        <taxon>Perciformes</taxon>
        <taxon>Cottioidei</taxon>
        <taxon>Cottales</taxon>
        <taxon>Liparidae</taxon>
        <taxon>Liparis</taxon>
    </lineage>
</organism>
<dbReference type="EMBL" id="SRLO01000089">
    <property type="protein sequence ID" value="TNN76852.1"/>
    <property type="molecule type" value="Genomic_DNA"/>
</dbReference>
<reference evidence="2 3" key="1">
    <citation type="submission" date="2019-03" db="EMBL/GenBank/DDBJ databases">
        <title>First draft genome of Liparis tanakae, snailfish: a comprehensive survey of snailfish specific genes.</title>
        <authorList>
            <person name="Kim W."/>
            <person name="Song I."/>
            <person name="Jeong J.-H."/>
            <person name="Kim D."/>
            <person name="Kim S."/>
            <person name="Ryu S."/>
            <person name="Song J.Y."/>
            <person name="Lee S.K."/>
        </authorList>
    </citation>
    <scope>NUCLEOTIDE SEQUENCE [LARGE SCALE GENOMIC DNA]</scope>
    <source>
        <tissue evidence="2">Muscle</tissue>
    </source>
</reference>
<feature type="compositionally biased region" description="Basic and acidic residues" evidence="1">
    <location>
        <begin position="70"/>
        <end position="84"/>
    </location>
</feature>
<sequence length="163" mass="18436">MEASFCWQPKCSWLPLTFVSRSSVTDRDTARVLGGLLCSLPSSRPSVHPSVRLLDTGLSQPLNAQTGSPLREEAVERKPSKQDGRSGMCRQTDRQTNVRSHLVVLHHTRDLELLDAVTHRDQFGRSPQQTVDRHRADALLQLHHVRLIVPLEQGKEKRVQSQH</sequence>
<accession>A0A4Z2IHQ2</accession>
<name>A0A4Z2IHQ2_9TELE</name>
<keyword evidence="3" id="KW-1185">Reference proteome</keyword>
<comment type="caution">
    <text evidence="2">The sequence shown here is derived from an EMBL/GenBank/DDBJ whole genome shotgun (WGS) entry which is preliminary data.</text>
</comment>
<feature type="compositionally biased region" description="Polar residues" evidence="1">
    <location>
        <begin position="59"/>
        <end position="68"/>
    </location>
</feature>
<feature type="region of interest" description="Disordered" evidence="1">
    <location>
        <begin position="59"/>
        <end position="93"/>
    </location>
</feature>
<dbReference type="AlphaFoldDB" id="A0A4Z2IHQ2"/>
<evidence type="ECO:0000313" key="3">
    <source>
        <dbReference type="Proteomes" id="UP000314294"/>
    </source>
</evidence>
<gene>
    <name evidence="2" type="ORF">EYF80_012905</name>
</gene>
<evidence type="ECO:0000313" key="2">
    <source>
        <dbReference type="EMBL" id="TNN76852.1"/>
    </source>
</evidence>
<proteinExistence type="predicted"/>
<protein>
    <submittedName>
        <fullName evidence="2">Uncharacterized protein</fullName>
    </submittedName>
</protein>
<evidence type="ECO:0000256" key="1">
    <source>
        <dbReference type="SAM" id="MobiDB-lite"/>
    </source>
</evidence>
<dbReference type="Proteomes" id="UP000314294">
    <property type="component" value="Unassembled WGS sequence"/>
</dbReference>